<feature type="binding site" evidence="7">
    <location>
        <position position="227"/>
    </location>
    <ligand>
        <name>Mg(2+)</name>
        <dbReference type="ChEBI" id="CHEBI:18420"/>
    </ligand>
</feature>
<keyword evidence="9" id="KW-1185">Reference proteome</keyword>
<evidence type="ECO:0000313" key="9">
    <source>
        <dbReference type="Proteomes" id="UP000433406"/>
    </source>
</evidence>
<keyword evidence="5" id="KW-1133">Transmembrane helix</keyword>
<dbReference type="GO" id="GO:0044038">
    <property type="term" value="P:cell wall macromolecule biosynthetic process"/>
    <property type="evidence" value="ECO:0007669"/>
    <property type="project" value="TreeGrafter"/>
</dbReference>
<dbReference type="CDD" id="cd06853">
    <property type="entry name" value="GT_WecA_like"/>
    <property type="match status" value="1"/>
</dbReference>
<evidence type="ECO:0000256" key="2">
    <source>
        <dbReference type="ARBA" id="ARBA00022475"/>
    </source>
</evidence>
<evidence type="ECO:0000256" key="1">
    <source>
        <dbReference type="ARBA" id="ARBA00004651"/>
    </source>
</evidence>
<feature type="binding site" evidence="7">
    <location>
        <position position="160"/>
    </location>
    <ligand>
        <name>Mg(2+)</name>
        <dbReference type="ChEBI" id="CHEBI:18420"/>
    </ligand>
</feature>
<dbReference type="RefSeq" id="WP_171896864.1">
    <property type="nucleotide sequence ID" value="NZ_CP053660.1"/>
</dbReference>
<gene>
    <name evidence="8" type="ORF">GGQ22_09410</name>
</gene>
<dbReference type="GO" id="GO:0005886">
    <property type="term" value="C:plasma membrane"/>
    <property type="evidence" value="ECO:0007669"/>
    <property type="project" value="UniProtKB-SubCell"/>
</dbReference>
<evidence type="ECO:0000256" key="6">
    <source>
        <dbReference type="ARBA" id="ARBA00023136"/>
    </source>
</evidence>
<dbReference type="GO" id="GO:0016780">
    <property type="term" value="F:phosphotransferase activity, for other substituted phosphate groups"/>
    <property type="evidence" value="ECO:0007669"/>
    <property type="project" value="InterPro"/>
</dbReference>
<evidence type="ECO:0000256" key="3">
    <source>
        <dbReference type="ARBA" id="ARBA00022679"/>
    </source>
</evidence>
<keyword evidence="7" id="KW-0479">Metal-binding</keyword>
<sequence length="385" mass="40652">MREYLLVFLVAATVTYLLTVVAREIAIRTGAVAAVRDRDVHDEPIPYLGGLAMLGGLVAAYLVARELPFLSLSGPFVFRDAGIVLIAGALICAVGVLDDIFELDALTKLGGQVLASGFLIAFGIQYVFFPLTNGEVFAMDASQAALLTGFVVVATVNAVNFVDGLDGLAAGVVGIGAIAFFVFCYQLTRLNDAPRATTAALLSVALAGVCVGFLIHNFHPARLFMGDSGSMLIGLVLSASAVTLTGQFSGTEIARGGDGTQASLLPTLLPILLPVSILVVPLLDLVLAVVRRTRAGRSPFAPDKQHLHHRLLEIGHSQRRAVLIMWLWAALIAFATVSASLYTGVWVWVSVGLLTAVTVVLTFVLPVVHKPKVLEALDEPSAETL</sequence>
<dbReference type="InterPro" id="IPR000715">
    <property type="entry name" value="Glycosyl_transferase_4"/>
</dbReference>
<name>A0A6I3JB00_9ACTN</name>
<dbReference type="PANTHER" id="PTHR22926">
    <property type="entry name" value="PHOSPHO-N-ACETYLMURAMOYL-PENTAPEPTIDE-TRANSFERASE"/>
    <property type="match status" value="1"/>
</dbReference>
<evidence type="ECO:0000256" key="4">
    <source>
        <dbReference type="ARBA" id="ARBA00022692"/>
    </source>
</evidence>
<evidence type="ECO:0000256" key="5">
    <source>
        <dbReference type="ARBA" id="ARBA00022989"/>
    </source>
</evidence>
<keyword evidence="3 8" id="KW-0808">Transferase</keyword>
<keyword evidence="2" id="KW-1003">Cell membrane</keyword>
<evidence type="ECO:0000256" key="7">
    <source>
        <dbReference type="PIRSR" id="PIRSR600715-1"/>
    </source>
</evidence>
<organism evidence="8 9">
    <name type="scientific">Nocardioides marmotae</name>
    <dbReference type="NCBI Taxonomy" id="2663857"/>
    <lineage>
        <taxon>Bacteria</taxon>
        <taxon>Bacillati</taxon>
        <taxon>Actinomycetota</taxon>
        <taxon>Actinomycetes</taxon>
        <taxon>Propionibacteriales</taxon>
        <taxon>Nocardioidaceae</taxon>
        <taxon>Nocardioides</taxon>
    </lineage>
</organism>
<dbReference type="GO" id="GO:0071555">
    <property type="term" value="P:cell wall organization"/>
    <property type="evidence" value="ECO:0007669"/>
    <property type="project" value="TreeGrafter"/>
</dbReference>
<comment type="cofactor">
    <cofactor evidence="7">
        <name>Mg(2+)</name>
        <dbReference type="ChEBI" id="CHEBI:18420"/>
    </cofactor>
</comment>
<dbReference type="Proteomes" id="UP000433406">
    <property type="component" value="Unassembled WGS sequence"/>
</dbReference>
<evidence type="ECO:0000313" key="8">
    <source>
        <dbReference type="EMBL" id="MTB95302.1"/>
    </source>
</evidence>
<keyword evidence="4" id="KW-0812">Transmembrane</keyword>
<protein>
    <submittedName>
        <fullName evidence="8">Undecaprenyl/decaprenyl-phosphate alpha-N-acetylglucosaminyl 1-phosphate transferase</fullName>
    </submittedName>
</protein>
<comment type="subcellular location">
    <subcellularLocation>
        <location evidence="1">Cell membrane</location>
        <topology evidence="1">Multi-pass membrane protein</topology>
    </subcellularLocation>
</comment>
<dbReference type="GO" id="GO:0009103">
    <property type="term" value="P:lipopolysaccharide biosynthetic process"/>
    <property type="evidence" value="ECO:0007669"/>
    <property type="project" value="TreeGrafter"/>
</dbReference>
<accession>A0A6I3JB00</accession>
<keyword evidence="6" id="KW-0472">Membrane</keyword>
<comment type="caution">
    <text evidence="8">The sequence shown here is derived from an EMBL/GenBank/DDBJ whole genome shotgun (WGS) entry which is preliminary data.</text>
</comment>
<dbReference type="GO" id="GO:0046872">
    <property type="term" value="F:metal ion binding"/>
    <property type="evidence" value="ECO:0007669"/>
    <property type="project" value="UniProtKB-KW"/>
</dbReference>
<dbReference type="Pfam" id="PF00953">
    <property type="entry name" value="Glycos_transf_4"/>
    <property type="match status" value="1"/>
</dbReference>
<dbReference type="AlphaFoldDB" id="A0A6I3JB00"/>
<keyword evidence="7" id="KW-0460">Magnesium</keyword>
<proteinExistence type="predicted"/>
<reference evidence="8 9" key="1">
    <citation type="submission" date="2019-10" db="EMBL/GenBank/DDBJ databases">
        <title>Nocardioides novel species isolated from the excrement of Marmot.</title>
        <authorList>
            <person name="Zhang G."/>
        </authorList>
    </citation>
    <scope>NUCLEOTIDE SEQUENCE [LARGE SCALE GENOMIC DNA]</scope>
    <source>
        <strain evidence="9">zg-579</strain>
    </source>
</reference>
<dbReference type="EMBL" id="WLCI01000009">
    <property type="protein sequence ID" value="MTB95302.1"/>
    <property type="molecule type" value="Genomic_DNA"/>
</dbReference>
<dbReference type="PANTHER" id="PTHR22926:SF3">
    <property type="entry name" value="UNDECAPRENYL-PHOSPHATE ALPHA-N-ACETYLGLUCOSAMINYL 1-PHOSPHATE TRANSFERASE"/>
    <property type="match status" value="1"/>
</dbReference>